<dbReference type="PANTHER" id="PTHR47260:SF6">
    <property type="entry name" value="THIOESTERASE DOMAIN-CONTAINING PROTEIN"/>
    <property type="match status" value="1"/>
</dbReference>
<protein>
    <recommendedName>
        <fullName evidence="1">Thioesterase domain-containing protein</fullName>
    </recommendedName>
</protein>
<comment type="caution">
    <text evidence="2">The sequence shown here is derived from an EMBL/GenBank/DDBJ whole genome shotgun (WGS) entry which is preliminary data.</text>
</comment>
<gene>
    <name evidence="2" type="ORF">H2200_012412</name>
</gene>
<evidence type="ECO:0000259" key="1">
    <source>
        <dbReference type="Pfam" id="PF03061"/>
    </source>
</evidence>
<name>A0AA38WXV7_9EURO</name>
<dbReference type="InterPro" id="IPR029069">
    <property type="entry name" value="HotDog_dom_sf"/>
</dbReference>
<reference evidence="2" key="1">
    <citation type="submission" date="2022-10" db="EMBL/GenBank/DDBJ databases">
        <title>Culturing micro-colonial fungi from biological soil crusts in the Mojave desert and describing Neophaeococcomyces mojavensis, and introducing the new genera and species Taxawa tesnikishii.</title>
        <authorList>
            <person name="Kurbessoian T."/>
            <person name="Stajich J.E."/>
        </authorList>
    </citation>
    <scope>NUCLEOTIDE SEQUENCE</scope>
    <source>
        <strain evidence="2">TK_41</strain>
    </source>
</reference>
<keyword evidence="3" id="KW-1185">Reference proteome</keyword>
<sequence length="179" mass="19712">MSLHPDFQSVPCQKLLNGEDIKILETHTGQLSDSEKTLVDSVFLQTFYRADGIRAQITFERVTSEPDAILRWEHCFLMSLGPGLDGKAGRAHGGFIASIMDHIAGSVAVRVSRSHYPPTANLIVDYAAPVNTPRVVLCRAWAVERSGRKTLVRGCIEDADGLVLARGRALFIDQKPEKI</sequence>
<organism evidence="2 3">
    <name type="scientific">Cladophialophora chaetospira</name>
    <dbReference type="NCBI Taxonomy" id="386627"/>
    <lineage>
        <taxon>Eukaryota</taxon>
        <taxon>Fungi</taxon>
        <taxon>Dikarya</taxon>
        <taxon>Ascomycota</taxon>
        <taxon>Pezizomycotina</taxon>
        <taxon>Eurotiomycetes</taxon>
        <taxon>Chaetothyriomycetidae</taxon>
        <taxon>Chaetothyriales</taxon>
        <taxon>Herpotrichiellaceae</taxon>
        <taxon>Cladophialophora</taxon>
    </lineage>
</organism>
<dbReference type="EMBL" id="JAPDRK010000023">
    <property type="protein sequence ID" value="KAJ9603117.1"/>
    <property type="molecule type" value="Genomic_DNA"/>
</dbReference>
<dbReference type="InterPro" id="IPR006683">
    <property type="entry name" value="Thioestr_dom"/>
</dbReference>
<dbReference type="Gene3D" id="3.10.129.10">
    <property type="entry name" value="Hotdog Thioesterase"/>
    <property type="match status" value="1"/>
</dbReference>
<dbReference type="Pfam" id="PF03061">
    <property type="entry name" value="4HBT"/>
    <property type="match status" value="1"/>
</dbReference>
<evidence type="ECO:0000313" key="3">
    <source>
        <dbReference type="Proteomes" id="UP001172673"/>
    </source>
</evidence>
<dbReference type="Proteomes" id="UP001172673">
    <property type="component" value="Unassembled WGS sequence"/>
</dbReference>
<feature type="domain" description="Thioesterase" evidence="1">
    <location>
        <begin position="89"/>
        <end position="163"/>
    </location>
</feature>
<dbReference type="AlphaFoldDB" id="A0AA38WXV7"/>
<dbReference type="SUPFAM" id="SSF54637">
    <property type="entry name" value="Thioesterase/thiol ester dehydrase-isomerase"/>
    <property type="match status" value="1"/>
</dbReference>
<dbReference type="CDD" id="cd03443">
    <property type="entry name" value="PaaI_thioesterase"/>
    <property type="match status" value="1"/>
</dbReference>
<accession>A0AA38WXV7</accession>
<evidence type="ECO:0000313" key="2">
    <source>
        <dbReference type="EMBL" id="KAJ9603117.1"/>
    </source>
</evidence>
<dbReference type="PANTHER" id="PTHR47260">
    <property type="entry name" value="UPF0644 PROTEIN PB2B4.06"/>
    <property type="match status" value="1"/>
</dbReference>
<proteinExistence type="predicted"/>
<dbReference type="InterPro" id="IPR052061">
    <property type="entry name" value="PTE-AB_protein"/>
</dbReference>